<feature type="compositionally biased region" description="Basic residues" evidence="8">
    <location>
        <begin position="45"/>
        <end position="81"/>
    </location>
</feature>
<feature type="compositionally biased region" description="Basic residues" evidence="8">
    <location>
        <begin position="10"/>
        <end position="29"/>
    </location>
</feature>
<feature type="compositionally biased region" description="Acidic residues" evidence="8">
    <location>
        <begin position="691"/>
        <end position="705"/>
    </location>
</feature>
<dbReference type="GO" id="GO:0046983">
    <property type="term" value="F:protein dimerization activity"/>
    <property type="evidence" value="ECO:0007669"/>
    <property type="project" value="InterPro"/>
</dbReference>
<keyword evidence="4" id="KW-0862">Zinc</keyword>
<evidence type="ECO:0000256" key="2">
    <source>
        <dbReference type="ARBA" id="ARBA00022723"/>
    </source>
</evidence>
<dbReference type="InterPro" id="IPR033371">
    <property type="entry name" value="ARGLU1"/>
</dbReference>
<keyword evidence="3 7" id="KW-0863">Zinc-finger</keyword>
<dbReference type="Pfam" id="PF05699">
    <property type="entry name" value="Dimer_Tnp_hAT"/>
    <property type="match status" value="1"/>
</dbReference>
<dbReference type="PANTHER" id="PTHR31711:SF2">
    <property type="entry name" value="ARGININE_GLUTAMATE-RICH 1 PROTEIN"/>
    <property type="match status" value="1"/>
</dbReference>
<comment type="caution">
    <text evidence="10">The sequence shown here is derived from an EMBL/GenBank/DDBJ whole genome shotgun (WGS) entry which is preliminary data.</text>
</comment>
<dbReference type="InterPro" id="IPR003656">
    <property type="entry name" value="Znf_BED"/>
</dbReference>
<feature type="region of interest" description="Disordered" evidence="8">
    <location>
        <begin position="1"/>
        <end position="113"/>
    </location>
</feature>
<keyword evidence="5" id="KW-0238">DNA-binding</keyword>
<feature type="region of interest" description="Disordered" evidence="8">
    <location>
        <begin position="240"/>
        <end position="267"/>
    </location>
</feature>
<evidence type="ECO:0000313" key="10">
    <source>
        <dbReference type="EMBL" id="KAK0603139.1"/>
    </source>
</evidence>
<evidence type="ECO:0000256" key="8">
    <source>
        <dbReference type="SAM" id="MobiDB-lite"/>
    </source>
</evidence>
<feature type="domain" description="BED-type" evidence="9">
    <location>
        <begin position="128"/>
        <end position="188"/>
    </location>
</feature>
<dbReference type="GO" id="GO:0008270">
    <property type="term" value="F:zinc ion binding"/>
    <property type="evidence" value="ECO:0007669"/>
    <property type="project" value="UniProtKB-KW"/>
</dbReference>
<organism evidence="10 11">
    <name type="scientific">Acer saccharum</name>
    <name type="common">Sugar maple</name>
    <dbReference type="NCBI Taxonomy" id="4024"/>
    <lineage>
        <taxon>Eukaryota</taxon>
        <taxon>Viridiplantae</taxon>
        <taxon>Streptophyta</taxon>
        <taxon>Embryophyta</taxon>
        <taxon>Tracheophyta</taxon>
        <taxon>Spermatophyta</taxon>
        <taxon>Magnoliopsida</taxon>
        <taxon>eudicotyledons</taxon>
        <taxon>Gunneridae</taxon>
        <taxon>Pentapetalae</taxon>
        <taxon>rosids</taxon>
        <taxon>malvids</taxon>
        <taxon>Sapindales</taxon>
        <taxon>Sapindaceae</taxon>
        <taxon>Hippocastanoideae</taxon>
        <taxon>Acereae</taxon>
        <taxon>Acer</taxon>
    </lineage>
</organism>
<dbReference type="GO" id="GO:0005654">
    <property type="term" value="C:nucleoplasm"/>
    <property type="evidence" value="ECO:0007669"/>
    <property type="project" value="TreeGrafter"/>
</dbReference>
<accession>A0AA39T3U7</accession>
<feature type="compositionally biased region" description="Acidic residues" evidence="8">
    <location>
        <begin position="628"/>
        <end position="639"/>
    </location>
</feature>
<dbReference type="GO" id="GO:0045296">
    <property type="term" value="F:cadherin binding"/>
    <property type="evidence" value="ECO:0007669"/>
    <property type="project" value="TreeGrafter"/>
</dbReference>
<protein>
    <recommendedName>
        <fullName evidence="9">BED-type domain-containing protein</fullName>
    </recommendedName>
</protein>
<dbReference type="Pfam" id="PF04937">
    <property type="entry name" value="DUF659"/>
    <property type="match status" value="1"/>
</dbReference>
<keyword evidence="11" id="KW-1185">Reference proteome</keyword>
<evidence type="ECO:0000256" key="5">
    <source>
        <dbReference type="ARBA" id="ARBA00023125"/>
    </source>
</evidence>
<dbReference type="InterPro" id="IPR007021">
    <property type="entry name" value="DUF659"/>
</dbReference>
<dbReference type="EMBL" id="JAUESC010000002">
    <property type="protein sequence ID" value="KAK0603139.1"/>
    <property type="molecule type" value="Genomic_DNA"/>
</dbReference>
<dbReference type="Proteomes" id="UP001168877">
    <property type="component" value="Unassembled WGS sequence"/>
</dbReference>
<dbReference type="PROSITE" id="PS50808">
    <property type="entry name" value="ZF_BED"/>
    <property type="match status" value="1"/>
</dbReference>
<dbReference type="InterPro" id="IPR012337">
    <property type="entry name" value="RNaseH-like_sf"/>
</dbReference>
<dbReference type="GO" id="GO:0003677">
    <property type="term" value="F:DNA binding"/>
    <property type="evidence" value="ECO:0007669"/>
    <property type="project" value="UniProtKB-KW"/>
</dbReference>
<evidence type="ECO:0000256" key="6">
    <source>
        <dbReference type="ARBA" id="ARBA00023242"/>
    </source>
</evidence>
<feature type="region of interest" description="Disordered" evidence="8">
    <location>
        <begin position="758"/>
        <end position="854"/>
    </location>
</feature>
<keyword evidence="6" id="KW-0539">Nucleus</keyword>
<comment type="subcellular location">
    <subcellularLocation>
        <location evidence="1">Nucleus</location>
    </subcellularLocation>
</comment>
<feature type="region of interest" description="Disordered" evidence="8">
    <location>
        <begin position="612"/>
        <end position="707"/>
    </location>
</feature>
<dbReference type="SUPFAM" id="SSF53098">
    <property type="entry name" value="Ribonuclease H-like"/>
    <property type="match status" value="1"/>
</dbReference>
<dbReference type="AlphaFoldDB" id="A0AA39T3U7"/>
<sequence>MPRSLSRSPSYRRRYSPPPVAHRHSRRSKREGSRSRSRSPFSNSHSRRRSHSNSPRRRRNRSPSYRRRKSRSPTPRKHNKRQGSSSRSLSPVSKSSGPSSTSSERKNAIEKLKKEEEEKKRLVCKMSNRKDPAWKYGVEVETDGGKAYKYIRCTFCKKIIKGGVFRMKQHLAGIRRNVAPCTRVSDEVRDEIKSYMTKNDTAKNTAQLINFTSQTKGGSSSGSVSQLRIGGPMDRFVTNIDEDKAELRGNNKQGSEEEAGSKEEARDRTSMDIAKFFFENGIAFNVASSPSFINMCRSVGNYGRGLKPPTSCELSTTILKEEESNTQAIVAEVKKTWTQTGVSIIFDGWKDMRGRHLINLLVNNPHGTIFLSWAKKVDGKEIKKIILRDQAFWGSMSYALKTTEPLVSVLRMTALEKMPAMGFIYGAMDKAKEEIAKNLGDKEGAYKEIWKIIDDKWEFQSQRHLHAAAYFLNPRFQYSENLSTHPISEIKLGLFTCLLKLIPNEPERVKAHLQIHNFKDKRGMFSFGQAKTLIYDRSPADWWIQYGDETPELTSFAVRVLSLTCSSLACERNWNTFNTIHTKKRNRLATTKLSSLVYIMYNKKLQHKFLRKQGRKDDEDPLVSDVLPSDDEWVVEEDSSGQKSTNGLSGVIDDIPESVDMSQHSGNRQVGQKRKRNTNKGKAMQAVDEKPEWEDIPSDTEDDKEETARRLEEAIRRNVEQRLNSEEAKLEVVRRIEEGREKLFNDIVTKLEKEKEAALMEARQKEEQARREREELDKMLEENKRRVEEAQRREALEQQRKEEERHRELELIQRQKEEAARRKKLEEEEEQRANQMKSSGKNKNWSKTPFGHGI</sequence>
<feature type="compositionally biased region" description="Basic and acidic residues" evidence="8">
    <location>
        <begin position="103"/>
        <end position="113"/>
    </location>
</feature>
<dbReference type="Pfam" id="PF15346">
    <property type="entry name" value="ARGLU"/>
    <property type="match status" value="1"/>
</dbReference>
<dbReference type="InterPro" id="IPR008906">
    <property type="entry name" value="HATC_C_dom"/>
</dbReference>
<keyword evidence="2" id="KW-0479">Metal-binding</keyword>
<dbReference type="PANTHER" id="PTHR31711">
    <property type="entry name" value="ARGININE AND GLUTAMATE-RICH PROTEIN 1"/>
    <property type="match status" value="1"/>
</dbReference>
<feature type="compositionally biased region" description="Polar residues" evidence="8">
    <location>
        <begin position="834"/>
        <end position="847"/>
    </location>
</feature>
<evidence type="ECO:0000256" key="7">
    <source>
        <dbReference type="PROSITE-ProRule" id="PRU00027"/>
    </source>
</evidence>
<reference evidence="10" key="2">
    <citation type="submission" date="2023-06" db="EMBL/GenBank/DDBJ databases">
        <authorList>
            <person name="Swenson N.G."/>
            <person name="Wegrzyn J.L."/>
            <person name="Mcevoy S.L."/>
        </authorList>
    </citation>
    <scope>NUCLEOTIDE SEQUENCE</scope>
    <source>
        <strain evidence="10">NS2018</strain>
        <tissue evidence="10">Leaf</tissue>
    </source>
</reference>
<evidence type="ECO:0000256" key="3">
    <source>
        <dbReference type="ARBA" id="ARBA00022771"/>
    </source>
</evidence>
<reference evidence="10" key="1">
    <citation type="journal article" date="2022" name="Plant J.">
        <title>Strategies of tolerance reflected in two North American maple genomes.</title>
        <authorList>
            <person name="McEvoy S.L."/>
            <person name="Sezen U.U."/>
            <person name="Trouern-Trend A."/>
            <person name="McMahon S.M."/>
            <person name="Schaberg P.G."/>
            <person name="Yang J."/>
            <person name="Wegrzyn J.L."/>
            <person name="Swenson N.G."/>
        </authorList>
    </citation>
    <scope>NUCLEOTIDE SEQUENCE</scope>
    <source>
        <strain evidence="10">NS2018</strain>
    </source>
</reference>
<proteinExistence type="predicted"/>
<evidence type="ECO:0000259" key="9">
    <source>
        <dbReference type="PROSITE" id="PS50808"/>
    </source>
</evidence>
<evidence type="ECO:0000256" key="4">
    <source>
        <dbReference type="ARBA" id="ARBA00022833"/>
    </source>
</evidence>
<gene>
    <name evidence="10" type="ORF">LWI29_001783</name>
</gene>
<feature type="compositionally biased region" description="Basic and acidic residues" evidence="8">
    <location>
        <begin position="758"/>
        <end position="826"/>
    </location>
</feature>
<evidence type="ECO:0000256" key="1">
    <source>
        <dbReference type="ARBA" id="ARBA00004123"/>
    </source>
</evidence>
<evidence type="ECO:0000313" key="11">
    <source>
        <dbReference type="Proteomes" id="UP001168877"/>
    </source>
</evidence>
<dbReference type="GO" id="GO:0005739">
    <property type="term" value="C:mitochondrion"/>
    <property type="evidence" value="ECO:0007669"/>
    <property type="project" value="TreeGrafter"/>
</dbReference>
<feature type="compositionally biased region" description="Low complexity" evidence="8">
    <location>
        <begin position="84"/>
        <end position="102"/>
    </location>
</feature>
<feature type="compositionally biased region" description="Polar residues" evidence="8">
    <location>
        <begin position="660"/>
        <end position="670"/>
    </location>
</feature>
<name>A0AA39T3U7_ACESA</name>